<protein>
    <submittedName>
        <fullName evidence="1">Uncharacterized protein</fullName>
    </submittedName>
</protein>
<proteinExistence type="predicted"/>
<dbReference type="EMBL" id="GBRH01254232">
    <property type="protein sequence ID" value="JAD43663.1"/>
    <property type="molecule type" value="Transcribed_RNA"/>
</dbReference>
<evidence type="ECO:0000313" key="1">
    <source>
        <dbReference type="EMBL" id="JAD43663.1"/>
    </source>
</evidence>
<reference evidence="1" key="1">
    <citation type="submission" date="2014-09" db="EMBL/GenBank/DDBJ databases">
        <authorList>
            <person name="Magalhaes I.L.F."/>
            <person name="Oliveira U."/>
            <person name="Santos F.R."/>
            <person name="Vidigal T.H.D.A."/>
            <person name="Brescovit A.D."/>
            <person name="Santos A.J."/>
        </authorList>
    </citation>
    <scope>NUCLEOTIDE SEQUENCE</scope>
    <source>
        <tissue evidence="1">Shoot tissue taken approximately 20 cm above the soil surface</tissue>
    </source>
</reference>
<accession>A0A0A9TAX3</accession>
<name>A0A0A9TAX3_ARUDO</name>
<sequence length="32" mass="3625">MVNWMHDKYFIFKMSTIVGSFGGNVSCAFSYG</sequence>
<reference evidence="1" key="2">
    <citation type="journal article" date="2015" name="Data Brief">
        <title>Shoot transcriptome of the giant reed, Arundo donax.</title>
        <authorList>
            <person name="Barrero R.A."/>
            <person name="Guerrero F.D."/>
            <person name="Moolhuijzen P."/>
            <person name="Goolsby J.A."/>
            <person name="Tidwell J."/>
            <person name="Bellgard S.E."/>
            <person name="Bellgard M.I."/>
        </authorList>
    </citation>
    <scope>NUCLEOTIDE SEQUENCE</scope>
    <source>
        <tissue evidence="1">Shoot tissue taken approximately 20 cm above the soil surface</tissue>
    </source>
</reference>
<organism evidence="1">
    <name type="scientific">Arundo donax</name>
    <name type="common">Giant reed</name>
    <name type="synonym">Donax arundinaceus</name>
    <dbReference type="NCBI Taxonomy" id="35708"/>
    <lineage>
        <taxon>Eukaryota</taxon>
        <taxon>Viridiplantae</taxon>
        <taxon>Streptophyta</taxon>
        <taxon>Embryophyta</taxon>
        <taxon>Tracheophyta</taxon>
        <taxon>Spermatophyta</taxon>
        <taxon>Magnoliopsida</taxon>
        <taxon>Liliopsida</taxon>
        <taxon>Poales</taxon>
        <taxon>Poaceae</taxon>
        <taxon>PACMAD clade</taxon>
        <taxon>Arundinoideae</taxon>
        <taxon>Arundineae</taxon>
        <taxon>Arundo</taxon>
    </lineage>
</organism>
<dbReference type="AlphaFoldDB" id="A0A0A9TAX3"/>